<accession>A0ABU3I581</accession>
<dbReference type="RefSeq" id="WP_139118564.1">
    <property type="nucleotide sequence ID" value="NZ_JAVSGH010000044.1"/>
</dbReference>
<dbReference type="EMBL" id="JAVSGH010000044">
    <property type="protein sequence ID" value="MDT3728106.1"/>
    <property type="molecule type" value="Genomic_DNA"/>
</dbReference>
<keyword evidence="4" id="KW-1185">Reference proteome</keyword>
<dbReference type="PROSITE" id="PS51257">
    <property type="entry name" value="PROKAR_LIPOPROTEIN"/>
    <property type="match status" value="1"/>
</dbReference>
<sequence length="157" mass="16684">MRRFSVVAAGAAVTLVGGLAVGGCVAENGGSAPAPDKGTASAEQQQAEEGGEEPQGGRSEAAGGERDDLVSFEIDDRSQAGFDNVWVTWTIRNRSSEKSDYTWDWEAVGPDGKRLYNSTEWVTDVQPGQTATGESPTTLKTPGVTINITEFNRSKSW</sequence>
<protein>
    <recommendedName>
        <fullName evidence="5">Lipoprotein</fullName>
    </recommendedName>
</protein>
<feature type="signal peptide" evidence="2">
    <location>
        <begin position="1"/>
        <end position="26"/>
    </location>
</feature>
<evidence type="ECO:0000313" key="4">
    <source>
        <dbReference type="Proteomes" id="UP001181313"/>
    </source>
</evidence>
<name>A0ABU3I581_9ACTN</name>
<evidence type="ECO:0000313" key="3">
    <source>
        <dbReference type="EMBL" id="MDT3728106.1"/>
    </source>
</evidence>
<dbReference type="Proteomes" id="UP001181313">
    <property type="component" value="Unassembled WGS sequence"/>
</dbReference>
<evidence type="ECO:0000256" key="2">
    <source>
        <dbReference type="SAM" id="SignalP"/>
    </source>
</evidence>
<reference evidence="3" key="1">
    <citation type="submission" date="2024-05" db="EMBL/GenBank/DDBJ databases">
        <title>30 novel species of actinomycetes from the DSMZ collection.</title>
        <authorList>
            <person name="Nouioui I."/>
        </authorList>
    </citation>
    <scope>NUCLEOTIDE SEQUENCE</scope>
    <source>
        <strain evidence="3">DSM 41972</strain>
    </source>
</reference>
<gene>
    <name evidence="3" type="ORF">ROS62_25805</name>
</gene>
<comment type="caution">
    <text evidence="3">The sequence shown here is derived from an EMBL/GenBank/DDBJ whole genome shotgun (WGS) entry which is preliminary data.</text>
</comment>
<evidence type="ECO:0008006" key="5">
    <source>
        <dbReference type="Google" id="ProtNLM"/>
    </source>
</evidence>
<feature type="chain" id="PRO_5046944037" description="Lipoprotein" evidence="2">
    <location>
        <begin position="27"/>
        <end position="157"/>
    </location>
</feature>
<proteinExistence type="predicted"/>
<feature type="region of interest" description="Disordered" evidence="1">
    <location>
        <begin position="24"/>
        <end position="67"/>
    </location>
</feature>
<evidence type="ECO:0000256" key="1">
    <source>
        <dbReference type="SAM" id="MobiDB-lite"/>
    </source>
</evidence>
<keyword evidence="2" id="KW-0732">Signal</keyword>
<organism evidence="3 4">
    <name type="scientific">Streptomyces althioticus subsp. attaecolombicae</name>
    <dbReference type="NCBI Taxonomy" id="3075534"/>
    <lineage>
        <taxon>Bacteria</taxon>
        <taxon>Bacillati</taxon>
        <taxon>Actinomycetota</taxon>
        <taxon>Actinomycetes</taxon>
        <taxon>Kitasatosporales</taxon>
        <taxon>Streptomycetaceae</taxon>
        <taxon>Streptomyces</taxon>
        <taxon>Streptomyces althioticus group</taxon>
    </lineage>
</organism>